<evidence type="ECO:0000256" key="5">
    <source>
        <dbReference type="ARBA" id="ARBA00023002"/>
    </source>
</evidence>
<dbReference type="GO" id="GO:0004499">
    <property type="term" value="F:N,N-dimethylaniline monooxygenase activity"/>
    <property type="evidence" value="ECO:0007669"/>
    <property type="project" value="InterPro"/>
</dbReference>
<keyword evidence="3" id="KW-0274">FAD</keyword>
<gene>
    <name evidence="6" type="primary">fmo1_1</name>
    <name evidence="6" type="ORF">A0J61_08804</name>
</gene>
<name>A0A1C7N210_9FUNG</name>
<keyword evidence="6" id="KW-0503">Monooxygenase</keyword>
<dbReference type="Proteomes" id="UP000093000">
    <property type="component" value="Unassembled WGS sequence"/>
</dbReference>
<dbReference type="GO" id="GO:0050661">
    <property type="term" value="F:NADP binding"/>
    <property type="evidence" value="ECO:0007669"/>
    <property type="project" value="InterPro"/>
</dbReference>
<dbReference type="PANTHER" id="PTHR23023">
    <property type="entry name" value="DIMETHYLANILINE MONOOXYGENASE"/>
    <property type="match status" value="1"/>
</dbReference>
<dbReference type="EMBL" id="LUGH01000714">
    <property type="protein sequence ID" value="OBZ83150.1"/>
    <property type="molecule type" value="Genomic_DNA"/>
</dbReference>
<proteinExistence type="inferred from homology"/>
<keyword evidence="5" id="KW-0560">Oxidoreductase</keyword>
<dbReference type="Pfam" id="PF00743">
    <property type="entry name" value="FMO-like"/>
    <property type="match status" value="1"/>
</dbReference>
<dbReference type="InterPro" id="IPR036188">
    <property type="entry name" value="FAD/NAD-bd_sf"/>
</dbReference>
<evidence type="ECO:0000256" key="2">
    <source>
        <dbReference type="ARBA" id="ARBA00022630"/>
    </source>
</evidence>
<dbReference type="InterPro" id="IPR050346">
    <property type="entry name" value="FMO-like"/>
</dbReference>
<evidence type="ECO:0000313" key="6">
    <source>
        <dbReference type="EMBL" id="OBZ83150.1"/>
    </source>
</evidence>
<dbReference type="InterPro" id="IPR020946">
    <property type="entry name" value="Flavin_mOase-like"/>
</dbReference>
<dbReference type="SUPFAM" id="SSF51905">
    <property type="entry name" value="FAD/NAD(P)-binding domain"/>
    <property type="match status" value="1"/>
</dbReference>
<accession>A0A1C7N210</accession>
<dbReference type="PRINTS" id="PR00419">
    <property type="entry name" value="ADXRDTASE"/>
</dbReference>
<keyword evidence="2" id="KW-0285">Flavoprotein</keyword>
<dbReference type="OrthoDB" id="66881at2759"/>
<keyword evidence="7" id="KW-1185">Reference proteome</keyword>
<sequence>MVLDSFVKKTIKRVAIVGCGPGGLAAARALKNEQCFDTITIFERNNHTGGTWKYSPEKNTPPPFPSVNALEVDNTLREPELHSPIYANLHTNLPHSVMCFHDVPFPEDTPLYPSHAHVMDYLSHVAEQENIVSLVRFRTLVENAEFIDEAWHISVLELETDRRYTEKFDALVVATGHYAVPYIPGLPGLKQISENKSIELVHSREYRQPNEYKNKVVFVIGGGSSANDIVREVATVAKKVYQSIRTPTELSRQSISLNPPNVQQVALVKQFSDGAIQLEDNQT</sequence>
<evidence type="ECO:0000256" key="4">
    <source>
        <dbReference type="ARBA" id="ARBA00022857"/>
    </source>
</evidence>
<dbReference type="PIRSF" id="PIRSF000332">
    <property type="entry name" value="FMO"/>
    <property type="match status" value="1"/>
</dbReference>
<comment type="similarity">
    <text evidence="1">Belongs to the FMO family.</text>
</comment>
<comment type="caution">
    <text evidence="6">The sequence shown here is derived from an EMBL/GenBank/DDBJ whole genome shotgun (WGS) entry which is preliminary data.</text>
</comment>
<dbReference type="AlphaFoldDB" id="A0A1C7N210"/>
<dbReference type="GO" id="GO:0050660">
    <property type="term" value="F:flavin adenine dinucleotide binding"/>
    <property type="evidence" value="ECO:0007669"/>
    <property type="project" value="InterPro"/>
</dbReference>
<dbReference type="Gene3D" id="3.50.50.60">
    <property type="entry name" value="FAD/NAD(P)-binding domain"/>
    <property type="match status" value="1"/>
</dbReference>
<keyword evidence="4" id="KW-0521">NADP</keyword>
<reference evidence="6 7" key="1">
    <citation type="submission" date="2016-03" db="EMBL/GenBank/DDBJ databases">
        <title>Choanephora cucurbitarum.</title>
        <authorList>
            <person name="Min B."/>
            <person name="Park H."/>
            <person name="Park J.-H."/>
            <person name="Shin H.-D."/>
            <person name="Choi I.-G."/>
        </authorList>
    </citation>
    <scope>NUCLEOTIDE SEQUENCE [LARGE SCALE GENOMIC DNA]</scope>
    <source>
        <strain evidence="6 7">KUS-F28377</strain>
    </source>
</reference>
<evidence type="ECO:0000313" key="7">
    <source>
        <dbReference type="Proteomes" id="UP000093000"/>
    </source>
</evidence>
<dbReference type="InterPro" id="IPR000960">
    <property type="entry name" value="Flavin_mOase"/>
</dbReference>
<dbReference type="InParanoid" id="A0A1C7N210"/>
<feature type="non-terminal residue" evidence="6">
    <location>
        <position position="283"/>
    </location>
</feature>
<protein>
    <submittedName>
        <fullName evidence="6">Thiol-specific monooxygenase</fullName>
    </submittedName>
</protein>
<evidence type="ECO:0000256" key="3">
    <source>
        <dbReference type="ARBA" id="ARBA00022827"/>
    </source>
</evidence>
<dbReference type="STRING" id="101091.A0A1C7N210"/>
<organism evidence="6 7">
    <name type="scientific">Choanephora cucurbitarum</name>
    <dbReference type="NCBI Taxonomy" id="101091"/>
    <lineage>
        <taxon>Eukaryota</taxon>
        <taxon>Fungi</taxon>
        <taxon>Fungi incertae sedis</taxon>
        <taxon>Mucoromycota</taxon>
        <taxon>Mucoromycotina</taxon>
        <taxon>Mucoromycetes</taxon>
        <taxon>Mucorales</taxon>
        <taxon>Mucorineae</taxon>
        <taxon>Choanephoraceae</taxon>
        <taxon>Choanephoroideae</taxon>
        <taxon>Choanephora</taxon>
    </lineage>
</organism>
<evidence type="ECO:0000256" key="1">
    <source>
        <dbReference type="ARBA" id="ARBA00009183"/>
    </source>
</evidence>